<sequence>MQASEKKSISYLPNTDHTISLQIKTVNSQVSCTIGRNRTDCPHVKRVPGVPIRLDSLRLCRHKDTVPRTPDAGFVRKEIPVNRSNKSTVLSCKRGRNAIISAVATEL</sequence>
<protein>
    <submittedName>
        <fullName evidence="1">Uncharacterized protein</fullName>
    </submittedName>
</protein>
<keyword evidence="2" id="KW-1185">Reference proteome</keyword>
<dbReference type="Proteomes" id="UP000784294">
    <property type="component" value="Unassembled WGS sequence"/>
</dbReference>
<evidence type="ECO:0000313" key="1">
    <source>
        <dbReference type="EMBL" id="VEL32758.1"/>
    </source>
</evidence>
<accession>A0A448XBA6</accession>
<evidence type="ECO:0000313" key="2">
    <source>
        <dbReference type="Proteomes" id="UP000784294"/>
    </source>
</evidence>
<organism evidence="1 2">
    <name type="scientific">Protopolystoma xenopodis</name>
    <dbReference type="NCBI Taxonomy" id="117903"/>
    <lineage>
        <taxon>Eukaryota</taxon>
        <taxon>Metazoa</taxon>
        <taxon>Spiralia</taxon>
        <taxon>Lophotrochozoa</taxon>
        <taxon>Platyhelminthes</taxon>
        <taxon>Monogenea</taxon>
        <taxon>Polyopisthocotylea</taxon>
        <taxon>Polystomatidea</taxon>
        <taxon>Polystomatidae</taxon>
        <taxon>Protopolystoma</taxon>
    </lineage>
</organism>
<comment type="caution">
    <text evidence="1">The sequence shown here is derived from an EMBL/GenBank/DDBJ whole genome shotgun (WGS) entry which is preliminary data.</text>
</comment>
<reference evidence="1" key="1">
    <citation type="submission" date="2018-11" db="EMBL/GenBank/DDBJ databases">
        <authorList>
            <consortium name="Pathogen Informatics"/>
        </authorList>
    </citation>
    <scope>NUCLEOTIDE SEQUENCE</scope>
</reference>
<dbReference type="EMBL" id="CAAALY010244603">
    <property type="protein sequence ID" value="VEL32758.1"/>
    <property type="molecule type" value="Genomic_DNA"/>
</dbReference>
<gene>
    <name evidence="1" type="ORF">PXEA_LOCUS26198</name>
</gene>
<name>A0A448XBA6_9PLAT</name>
<dbReference type="AlphaFoldDB" id="A0A448XBA6"/>
<proteinExistence type="predicted"/>